<dbReference type="Gene3D" id="2.40.50.180">
    <property type="entry name" value="CheA-289, Domain 4"/>
    <property type="match status" value="1"/>
</dbReference>
<name>A0A2U2DHZ2_9HYPH</name>
<dbReference type="GO" id="GO:0006935">
    <property type="term" value="P:chemotaxis"/>
    <property type="evidence" value="ECO:0007669"/>
    <property type="project" value="InterPro"/>
</dbReference>
<organism evidence="2 3">
    <name type="scientific">Metarhizobium album</name>
    <dbReference type="NCBI Taxonomy" id="2182425"/>
    <lineage>
        <taxon>Bacteria</taxon>
        <taxon>Pseudomonadati</taxon>
        <taxon>Pseudomonadota</taxon>
        <taxon>Alphaproteobacteria</taxon>
        <taxon>Hyphomicrobiales</taxon>
        <taxon>Rhizobiaceae</taxon>
        <taxon>Metarhizobium</taxon>
    </lineage>
</organism>
<dbReference type="InterPro" id="IPR039315">
    <property type="entry name" value="CheW"/>
</dbReference>
<dbReference type="SMART" id="SM00260">
    <property type="entry name" value="CheW"/>
    <property type="match status" value="1"/>
</dbReference>
<protein>
    <submittedName>
        <fullName evidence="2">Chemotaxis protein CheW</fullName>
    </submittedName>
</protein>
<evidence type="ECO:0000259" key="1">
    <source>
        <dbReference type="PROSITE" id="PS50851"/>
    </source>
</evidence>
<dbReference type="SUPFAM" id="SSF50341">
    <property type="entry name" value="CheW-like"/>
    <property type="match status" value="1"/>
</dbReference>
<evidence type="ECO:0000313" key="3">
    <source>
        <dbReference type="Proteomes" id="UP000245252"/>
    </source>
</evidence>
<dbReference type="RefSeq" id="WP_109461527.1">
    <property type="nucleotide sequence ID" value="NZ_QFBC01000019.1"/>
</dbReference>
<dbReference type="Pfam" id="PF01584">
    <property type="entry name" value="CheW"/>
    <property type="match status" value="1"/>
</dbReference>
<reference evidence="2 3" key="1">
    <citation type="submission" date="2018-05" db="EMBL/GenBank/DDBJ databases">
        <title>The draft genome of strain NS-104.</title>
        <authorList>
            <person name="Hang P."/>
            <person name="Jiang J."/>
        </authorList>
    </citation>
    <scope>NUCLEOTIDE SEQUENCE [LARGE SCALE GENOMIC DNA]</scope>
    <source>
        <strain evidence="2 3">NS-104</strain>
    </source>
</reference>
<dbReference type="EMBL" id="QFBC01000019">
    <property type="protein sequence ID" value="PWE52912.1"/>
    <property type="molecule type" value="Genomic_DNA"/>
</dbReference>
<dbReference type="InterPro" id="IPR002545">
    <property type="entry name" value="CheW-lke_dom"/>
</dbReference>
<dbReference type="Proteomes" id="UP000245252">
    <property type="component" value="Unassembled WGS sequence"/>
</dbReference>
<feature type="domain" description="CheW-like" evidence="1">
    <location>
        <begin position="19"/>
        <end position="163"/>
    </location>
</feature>
<dbReference type="GO" id="GO:0005829">
    <property type="term" value="C:cytosol"/>
    <property type="evidence" value="ECO:0007669"/>
    <property type="project" value="TreeGrafter"/>
</dbReference>
<sequence length="171" mass="19045">MTSVLETSRPDPIWPEAQQIEALLFELNRETFALNAKVVQEILDVMPETRVPGSPSFVNSVINFRGKVIPLADIRIAFGMEPRESSIDSRFIVIEVDVSGEATLVGVKADKVHEVTALSRTDSEPTPSVGMRWRQDYIHCLVKRGSEFIIIPNLQAIFAHEERLSGNGISD</sequence>
<gene>
    <name evidence="2" type="ORF">DEM27_27855</name>
</gene>
<dbReference type="AlphaFoldDB" id="A0A2U2DHZ2"/>
<dbReference type="GO" id="GO:0007165">
    <property type="term" value="P:signal transduction"/>
    <property type="evidence" value="ECO:0007669"/>
    <property type="project" value="InterPro"/>
</dbReference>
<accession>A0A2U2DHZ2</accession>
<keyword evidence="3" id="KW-1185">Reference proteome</keyword>
<dbReference type="PROSITE" id="PS50851">
    <property type="entry name" value="CHEW"/>
    <property type="match status" value="1"/>
</dbReference>
<proteinExistence type="predicted"/>
<dbReference type="PANTHER" id="PTHR22617">
    <property type="entry name" value="CHEMOTAXIS SENSOR HISTIDINE KINASE-RELATED"/>
    <property type="match status" value="1"/>
</dbReference>
<comment type="caution">
    <text evidence="2">The sequence shown here is derived from an EMBL/GenBank/DDBJ whole genome shotgun (WGS) entry which is preliminary data.</text>
</comment>
<dbReference type="InterPro" id="IPR036061">
    <property type="entry name" value="CheW-like_dom_sf"/>
</dbReference>
<dbReference type="OrthoDB" id="3291462at2"/>
<dbReference type="PANTHER" id="PTHR22617:SF23">
    <property type="entry name" value="CHEMOTAXIS PROTEIN CHEW"/>
    <property type="match status" value="1"/>
</dbReference>
<dbReference type="Gene3D" id="2.30.30.40">
    <property type="entry name" value="SH3 Domains"/>
    <property type="match status" value="1"/>
</dbReference>
<evidence type="ECO:0000313" key="2">
    <source>
        <dbReference type="EMBL" id="PWE52912.1"/>
    </source>
</evidence>